<dbReference type="GO" id="GO:0032436">
    <property type="term" value="P:positive regulation of proteasomal ubiquitin-dependent protein catabolic process"/>
    <property type="evidence" value="ECO:0007669"/>
    <property type="project" value="TreeGrafter"/>
</dbReference>
<dbReference type="GO" id="GO:0080008">
    <property type="term" value="C:Cul4-RING E3 ubiquitin ligase complex"/>
    <property type="evidence" value="ECO:0007669"/>
    <property type="project" value="TreeGrafter"/>
</dbReference>
<organism evidence="4">
    <name type="scientific">Spirodela intermedia</name>
    <name type="common">Intermediate duckweed</name>
    <dbReference type="NCBI Taxonomy" id="51605"/>
    <lineage>
        <taxon>Eukaryota</taxon>
        <taxon>Viridiplantae</taxon>
        <taxon>Streptophyta</taxon>
        <taxon>Embryophyta</taxon>
        <taxon>Tracheophyta</taxon>
        <taxon>Spermatophyta</taxon>
        <taxon>Magnoliopsida</taxon>
        <taxon>Liliopsida</taxon>
        <taxon>Araceae</taxon>
        <taxon>Lemnoideae</taxon>
        <taxon>Spirodela</taxon>
    </lineage>
</organism>
<dbReference type="InterPro" id="IPR018276">
    <property type="entry name" value="DDA1_dom"/>
</dbReference>
<evidence type="ECO:0000313" key="5">
    <source>
        <dbReference type="EMBL" id="CAA7410969.1"/>
    </source>
</evidence>
<feature type="region of interest" description="Disordered" evidence="2">
    <location>
        <begin position="68"/>
        <end position="98"/>
    </location>
</feature>
<reference evidence="4" key="1">
    <citation type="submission" date="2019-12" db="EMBL/GenBank/DDBJ databases">
        <authorList>
            <person name="Scholz U."/>
            <person name="Mascher M."/>
            <person name="Fiebig A."/>
        </authorList>
    </citation>
    <scope>NUCLEOTIDE SEQUENCE</scope>
</reference>
<name>A0A7I8JVE4_SPIIN</name>
<comment type="similarity">
    <text evidence="1">Belongs to the DDA1 family.</text>
</comment>
<sequence length="98" mass="10891">MGSLQGNWPSRDPHNFSQLRPADPAEPSNLTPITYHPTHNRTLPPPNQVISTEETNILLRQFYQRVDEKMRTKRAAPDNLGPNHGAKLPRGSSGEGPS</sequence>
<dbReference type="Pfam" id="PF10172">
    <property type="entry name" value="DDA1"/>
    <property type="match status" value="1"/>
</dbReference>
<accession>A0A7I8JVE4</accession>
<dbReference type="AlphaFoldDB" id="A0A7I8JVE4"/>
<dbReference type="PANTHER" id="PTHR31879:SF8">
    <property type="entry name" value="DET1- AND DDB1-ASSOCIATED PROTEIN 1"/>
    <property type="match status" value="1"/>
</dbReference>
<dbReference type="InterPro" id="IPR033575">
    <property type="entry name" value="DDA1-like"/>
</dbReference>
<gene>
    <name evidence="4" type="ORF">SI7747_18020148</name>
    <name evidence="5" type="ORF">SI8410_18021647</name>
</gene>
<dbReference type="EMBL" id="LR746281">
    <property type="protein sequence ID" value="CAA7410969.1"/>
    <property type="molecule type" value="Genomic_DNA"/>
</dbReference>
<evidence type="ECO:0000313" key="6">
    <source>
        <dbReference type="Proteomes" id="UP000663760"/>
    </source>
</evidence>
<evidence type="ECO:0000256" key="1">
    <source>
        <dbReference type="ARBA" id="ARBA00008042"/>
    </source>
</evidence>
<feature type="domain" description="DET1- and DDB1-associated protein 1" evidence="3">
    <location>
        <begin position="6"/>
        <end position="68"/>
    </location>
</feature>
<proteinExistence type="inferred from homology"/>
<dbReference type="PANTHER" id="PTHR31879">
    <property type="entry name" value="DET1- AND DDB1-ASSOCIATED PROTEIN 1"/>
    <property type="match status" value="1"/>
</dbReference>
<dbReference type="Proteomes" id="UP000663760">
    <property type="component" value="Chromosome 18"/>
</dbReference>
<dbReference type="EMBL" id="LR743605">
    <property type="protein sequence ID" value="CAA2634754.1"/>
    <property type="molecule type" value="Genomic_DNA"/>
</dbReference>
<evidence type="ECO:0000313" key="4">
    <source>
        <dbReference type="EMBL" id="CAA2634754.1"/>
    </source>
</evidence>
<keyword evidence="6" id="KW-1185">Reference proteome</keyword>
<dbReference type="OrthoDB" id="8598182at2759"/>
<protein>
    <recommendedName>
        <fullName evidence="3">DET1- and DDB1-associated protein 1 domain-containing protein</fullName>
    </recommendedName>
</protein>
<evidence type="ECO:0000256" key="2">
    <source>
        <dbReference type="SAM" id="MobiDB-lite"/>
    </source>
</evidence>
<evidence type="ECO:0000259" key="3">
    <source>
        <dbReference type="Pfam" id="PF10172"/>
    </source>
</evidence>
<feature type="region of interest" description="Disordered" evidence="2">
    <location>
        <begin position="1"/>
        <end position="49"/>
    </location>
</feature>